<dbReference type="AlphaFoldDB" id="A0A1L3GGM8"/>
<organism evidence="5 6">
    <name type="scientific">Syntrophotalea acetylenica</name>
    <name type="common">Pelobacter acetylenicus</name>
    <dbReference type="NCBI Taxonomy" id="29542"/>
    <lineage>
        <taxon>Bacteria</taxon>
        <taxon>Pseudomonadati</taxon>
        <taxon>Thermodesulfobacteriota</taxon>
        <taxon>Desulfuromonadia</taxon>
        <taxon>Desulfuromonadales</taxon>
        <taxon>Syntrophotaleaceae</taxon>
        <taxon>Syntrophotalea</taxon>
    </lineage>
</organism>
<dbReference type="InterPro" id="IPR003439">
    <property type="entry name" value="ABC_transporter-like_ATP-bd"/>
</dbReference>
<evidence type="ECO:0000259" key="4">
    <source>
        <dbReference type="PROSITE" id="PS50893"/>
    </source>
</evidence>
<dbReference type="Proteomes" id="UP000182264">
    <property type="component" value="Chromosome"/>
</dbReference>
<dbReference type="PANTHER" id="PTHR42734:SF19">
    <property type="entry name" value="IRON COMPOUNDS ABC TRANSPORTER, ATP-BINDING PROTEIN"/>
    <property type="match status" value="1"/>
</dbReference>
<sequence length="279" mass="31110">MALLEVRNISFGYGGHSVLDNVSFDIEKGSLVSLLGPNGCGKTTLLKILLGLLPVPGGEILFEGRPVASYDRREMARRVAYVPQIHKAAFAYRAIDVVLMGRLPHKGFWSAYHRRDEHLALEALDKLGIRHLSQRPYTQISGGERQMVLIARALCQGAHTFILDEPANGLDYGNQIRLLEQLATLSGEGYTFVMSTHFPDHVLWVANQVVMLSDGSIIAEGAPDTAVTRKNLCRLYQADVEVWQLLENFRICVPQRLRNRLCSCDMEDVPRPVLMAGRS</sequence>
<dbReference type="FunFam" id="3.40.50.300:FF:000134">
    <property type="entry name" value="Iron-enterobactin ABC transporter ATP-binding protein"/>
    <property type="match status" value="1"/>
</dbReference>
<dbReference type="InterPro" id="IPR050153">
    <property type="entry name" value="Metal_Ion_Import_ABC"/>
</dbReference>
<dbReference type="RefSeq" id="WP_072286674.1">
    <property type="nucleotide sequence ID" value="NZ_CP015455.1"/>
</dbReference>
<keyword evidence="6" id="KW-1185">Reference proteome</keyword>
<keyword evidence="2" id="KW-0547">Nucleotide-binding</keyword>
<dbReference type="PROSITE" id="PS50893">
    <property type="entry name" value="ABC_TRANSPORTER_2"/>
    <property type="match status" value="1"/>
</dbReference>
<dbReference type="PANTHER" id="PTHR42734">
    <property type="entry name" value="METAL TRANSPORT SYSTEM ATP-BINDING PROTEIN TM_0124-RELATED"/>
    <property type="match status" value="1"/>
</dbReference>
<reference evidence="5 6" key="1">
    <citation type="journal article" date="2017" name="Genome Announc.">
        <title>Complete Genome Sequences of Two Acetylene-Fermenting Pelobacter acetylenicus Strains.</title>
        <authorList>
            <person name="Sutton J.M."/>
            <person name="Baesman S.M."/>
            <person name="Fierst J.L."/>
            <person name="Poret-Peterson A.T."/>
            <person name="Oremland R.S."/>
            <person name="Dunlap D.S."/>
            <person name="Akob D.M."/>
        </authorList>
    </citation>
    <scope>NUCLEOTIDE SEQUENCE [LARGE SCALE GENOMIC DNA]</scope>
    <source>
        <strain evidence="5 6">DSM 3247</strain>
    </source>
</reference>
<dbReference type="GO" id="GO:0016887">
    <property type="term" value="F:ATP hydrolysis activity"/>
    <property type="evidence" value="ECO:0007669"/>
    <property type="project" value="InterPro"/>
</dbReference>
<keyword evidence="3" id="KW-0067">ATP-binding</keyword>
<protein>
    <submittedName>
        <fullName evidence="5">ABC transporter</fullName>
    </submittedName>
</protein>
<evidence type="ECO:0000256" key="3">
    <source>
        <dbReference type="ARBA" id="ARBA00022840"/>
    </source>
</evidence>
<proteinExistence type="predicted"/>
<dbReference type="GO" id="GO:0005524">
    <property type="term" value="F:ATP binding"/>
    <property type="evidence" value="ECO:0007669"/>
    <property type="project" value="UniProtKB-KW"/>
</dbReference>
<dbReference type="Gene3D" id="3.40.50.300">
    <property type="entry name" value="P-loop containing nucleotide triphosphate hydrolases"/>
    <property type="match status" value="1"/>
</dbReference>
<dbReference type="STRING" id="29542.A6070_01135"/>
<name>A0A1L3GGM8_SYNAC</name>
<evidence type="ECO:0000313" key="6">
    <source>
        <dbReference type="Proteomes" id="UP000182264"/>
    </source>
</evidence>
<dbReference type="InterPro" id="IPR003593">
    <property type="entry name" value="AAA+_ATPase"/>
</dbReference>
<dbReference type="Pfam" id="PF00005">
    <property type="entry name" value="ABC_tran"/>
    <property type="match status" value="1"/>
</dbReference>
<dbReference type="OrthoDB" id="9809450at2"/>
<dbReference type="SUPFAM" id="SSF52540">
    <property type="entry name" value="P-loop containing nucleoside triphosphate hydrolases"/>
    <property type="match status" value="1"/>
</dbReference>
<dbReference type="SMART" id="SM00382">
    <property type="entry name" value="AAA"/>
    <property type="match status" value="1"/>
</dbReference>
<dbReference type="InterPro" id="IPR027417">
    <property type="entry name" value="P-loop_NTPase"/>
</dbReference>
<evidence type="ECO:0000256" key="1">
    <source>
        <dbReference type="ARBA" id="ARBA00022448"/>
    </source>
</evidence>
<keyword evidence="1" id="KW-0813">Transport</keyword>
<accession>A0A1L3GGM8</accession>
<feature type="domain" description="ABC transporter" evidence="4">
    <location>
        <begin position="4"/>
        <end position="239"/>
    </location>
</feature>
<dbReference type="PROSITE" id="PS00211">
    <property type="entry name" value="ABC_TRANSPORTER_1"/>
    <property type="match status" value="1"/>
</dbReference>
<dbReference type="CDD" id="cd03214">
    <property type="entry name" value="ABC_Iron-Siderophores_B12_Hemin"/>
    <property type="match status" value="1"/>
</dbReference>
<evidence type="ECO:0000256" key="2">
    <source>
        <dbReference type="ARBA" id="ARBA00022741"/>
    </source>
</evidence>
<dbReference type="KEGG" id="pace:A6070_01135"/>
<evidence type="ECO:0000313" key="5">
    <source>
        <dbReference type="EMBL" id="APG24828.1"/>
    </source>
</evidence>
<gene>
    <name evidence="5" type="ORF">A7E75_07175</name>
</gene>
<dbReference type="InterPro" id="IPR017871">
    <property type="entry name" value="ABC_transporter-like_CS"/>
</dbReference>
<dbReference type="EMBL" id="CP015518">
    <property type="protein sequence ID" value="APG24828.1"/>
    <property type="molecule type" value="Genomic_DNA"/>
</dbReference>